<name>A0AAI8VMP9_9PEZI</name>
<organism evidence="2 3">
    <name type="scientific">Anthostomella pinea</name>
    <dbReference type="NCBI Taxonomy" id="933095"/>
    <lineage>
        <taxon>Eukaryota</taxon>
        <taxon>Fungi</taxon>
        <taxon>Dikarya</taxon>
        <taxon>Ascomycota</taxon>
        <taxon>Pezizomycotina</taxon>
        <taxon>Sordariomycetes</taxon>
        <taxon>Xylariomycetidae</taxon>
        <taxon>Xylariales</taxon>
        <taxon>Xylariaceae</taxon>
        <taxon>Anthostomella</taxon>
    </lineage>
</organism>
<evidence type="ECO:0000313" key="2">
    <source>
        <dbReference type="EMBL" id="CAJ2507745.1"/>
    </source>
</evidence>
<keyword evidence="3" id="KW-1185">Reference proteome</keyword>
<sequence length="291" mass="32008">MLSYRVITVFVLAILILAGLFTSGSVDSQWRRLAHTAKSTGAVARGMPLRIMFLGASITRGEVSTSSVGYRKQLRDQLTYLGNPVNCVGFNRFGDDFDDNDVEGYGANCVRQTHEHAAQAVPALLPNLVLVQTGTSDCFRNDDPSNVGTRMRDLINLLLEDSPQATVILSTLVTTPNVDIEPCILSANAQFRQVAADFIHEGKRVALAEMHYDQGLPNRPLPADIGGDQIHPTDKGYFMMGVIFMEKIREVDALGYLKKPVDIGIPNDGNEGREEEDRLRELAQAKHPIDV</sequence>
<dbReference type="Proteomes" id="UP001295740">
    <property type="component" value="Unassembled WGS sequence"/>
</dbReference>
<reference evidence="2" key="1">
    <citation type="submission" date="2023-10" db="EMBL/GenBank/DDBJ databases">
        <authorList>
            <person name="Hackl T."/>
        </authorList>
    </citation>
    <scope>NUCLEOTIDE SEQUENCE</scope>
</reference>
<dbReference type="Gene3D" id="3.40.50.1110">
    <property type="entry name" value="SGNH hydrolase"/>
    <property type="match status" value="1"/>
</dbReference>
<proteinExistence type="predicted"/>
<dbReference type="Pfam" id="PF13472">
    <property type="entry name" value="Lipase_GDSL_2"/>
    <property type="match status" value="1"/>
</dbReference>
<dbReference type="InterPro" id="IPR013830">
    <property type="entry name" value="SGNH_hydro"/>
</dbReference>
<dbReference type="EMBL" id="CAUWAG010000010">
    <property type="protein sequence ID" value="CAJ2507745.1"/>
    <property type="molecule type" value="Genomic_DNA"/>
</dbReference>
<dbReference type="AlphaFoldDB" id="A0AAI8VMP9"/>
<accession>A0AAI8VMP9</accession>
<evidence type="ECO:0000259" key="1">
    <source>
        <dbReference type="Pfam" id="PF13472"/>
    </source>
</evidence>
<evidence type="ECO:0000313" key="3">
    <source>
        <dbReference type="Proteomes" id="UP001295740"/>
    </source>
</evidence>
<dbReference type="PANTHER" id="PTHR30383">
    <property type="entry name" value="THIOESTERASE 1/PROTEASE 1/LYSOPHOSPHOLIPASE L1"/>
    <property type="match status" value="1"/>
</dbReference>
<dbReference type="InterPro" id="IPR051532">
    <property type="entry name" value="Ester_Hydrolysis_Enzymes"/>
</dbReference>
<dbReference type="PANTHER" id="PTHR30383:SF31">
    <property type="entry name" value="SGNH HYDROLASE-TYPE ESTERASE DOMAIN-CONTAINING PROTEIN-RELATED"/>
    <property type="match status" value="1"/>
</dbReference>
<comment type="caution">
    <text evidence="2">The sequence shown here is derived from an EMBL/GenBank/DDBJ whole genome shotgun (WGS) entry which is preliminary data.</text>
</comment>
<gene>
    <name evidence="2" type="ORF">KHLLAP_LOCUS8213</name>
</gene>
<dbReference type="GO" id="GO:0004622">
    <property type="term" value="F:phosphatidylcholine lysophospholipase activity"/>
    <property type="evidence" value="ECO:0007669"/>
    <property type="project" value="TreeGrafter"/>
</dbReference>
<dbReference type="InterPro" id="IPR036514">
    <property type="entry name" value="SGNH_hydro_sf"/>
</dbReference>
<dbReference type="SUPFAM" id="SSF52266">
    <property type="entry name" value="SGNH hydrolase"/>
    <property type="match status" value="1"/>
</dbReference>
<feature type="domain" description="SGNH hydrolase-type esterase" evidence="1">
    <location>
        <begin position="53"/>
        <end position="237"/>
    </location>
</feature>
<protein>
    <submittedName>
        <fullName evidence="2">Uu.00g089310.m01.CDS01</fullName>
    </submittedName>
</protein>